<keyword evidence="4" id="KW-0812">Transmembrane</keyword>
<dbReference type="Proteomes" id="UP000238701">
    <property type="component" value="Unassembled WGS sequence"/>
</dbReference>
<dbReference type="AlphaFoldDB" id="A0A2U3LCR7"/>
<feature type="transmembrane region" description="Helical" evidence="4">
    <location>
        <begin position="267"/>
        <end position="286"/>
    </location>
</feature>
<dbReference type="InterPro" id="IPR003594">
    <property type="entry name" value="HATPase_dom"/>
</dbReference>
<dbReference type="SUPFAM" id="SSF47384">
    <property type="entry name" value="Homodimeric domain of signal transducing histidine kinase"/>
    <property type="match status" value="1"/>
</dbReference>
<evidence type="ECO:0000259" key="5">
    <source>
        <dbReference type="PROSITE" id="PS50109"/>
    </source>
</evidence>
<dbReference type="CDD" id="cd00082">
    <property type="entry name" value="HisKA"/>
    <property type="match status" value="1"/>
</dbReference>
<evidence type="ECO:0000256" key="4">
    <source>
        <dbReference type="SAM" id="Phobius"/>
    </source>
</evidence>
<gene>
    <name evidence="6" type="ORF">SBA1_920003</name>
</gene>
<dbReference type="Gene3D" id="1.10.287.130">
    <property type="match status" value="1"/>
</dbReference>
<accession>A0A2U3LCR7</accession>
<dbReference type="InterPro" id="IPR036097">
    <property type="entry name" value="HisK_dim/P_sf"/>
</dbReference>
<organism evidence="6 7">
    <name type="scientific">Candidatus Sulfotelmatobacter kueseliae</name>
    <dbReference type="NCBI Taxonomy" id="2042962"/>
    <lineage>
        <taxon>Bacteria</taxon>
        <taxon>Pseudomonadati</taxon>
        <taxon>Acidobacteriota</taxon>
        <taxon>Terriglobia</taxon>
        <taxon>Terriglobales</taxon>
        <taxon>Candidatus Korobacteraceae</taxon>
        <taxon>Candidatus Sulfotelmatobacter</taxon>
    </lineage>
</organism>
<dbReference type="InterPro" id="IPR005467">
    <property type="entry name" value="His_kinase_dom"/>
</dbReference>
<dbReference type="SUPFAM" id="SSF55874">
    <property type="entry name" value="ATPase domain of HSP90 chaperone/DNA topoisomerase II/histidine kinase"/>
    <property type="match status" value="1"/>
</dbReference>
<feature type="transmembrane region" description="Helical" evidence="4">
    <location>
        <begin position="197"/>
        <end position="215"/>
    </location>
</feature>
<feature type="transmembrane region" description="Helical" evidence="4">
    <location>
        <begin position="99"/>
        <end position="119"/>
    </location>
</feature>
<feature type="transmembrane region" description="Helical" evidence="4">
    <location>
        <begin position="298"/>
        <end position="317"/>
    </location>
</feature>
<dbReference type="SMART" id="SM00388">
    <property type="entry name" value="HisKA"/>
    <property type="match status" value="1"/>
</dbReference>
<dbReference type="InterPro" id="IPR036890">
    <property type="entry name" value="HATPase_C_sf"/>
</dbReference>
<dbReference type="GO" id="GO:0000155">
    <property type="term" value="F:phosphorelay sensor kinase activity"/>
    <property type="evidence" value="ECO:0007669"/>
    <property type="project" value="InterPro"/>
</dbReference>
<dbReference type="SMART" id="SM00387">
    <property type="entry name" value="HATPase_c"/>
    <property type="match status" value="1"/>
</dbReference>
<reference evidence="7" key="1">
    <citation type="submission" date="2018-02" db="EMBL/GenBank/DDBJ databases">
        <authorList>
            <person name="Hausmann B."/>
        </authorList>
    </citation>
    <scope>NUCLEOTIDE SEQUENCE [LARGE SCALE GENOMIC DNA]</scope>
    <source>
        <strain evidence="7">Peat soil MAG SbA1</strain>
    </source>
</reference>
<dbReference type="EC" id="2.7.13.3" evidence="2"/>
<feature type="transmembrane region" description="Helical" evidence="4">
    <location>
        <begin position="172"/>
        <end position="190"/>
    </location>
</feature>
<sequence>MGLLRRYRWFAAAAGITLAFALVSLTAHKSPGLTAFADLAGVVLMLAAAGITLANAFTRPRQERSFWALLALGFALWVSNQTAWTYWETVLRVPIPDPFFFDIVLFFHVVPMIAAAAWRPDLAKVEGKLQLSVLSFMMLLGWWVFLYGFIVFPHQYVVLNVSRYSVYYDRLYGLENALLLGLLGLAAWTSSGGWRRLYLNFLAAAALYGINSQFLDRAAADNTYYSGSAYDIPLIGTVAWMAAASLSAREWDLKTVPPLKRASWRKVLSRLAMLALLSLPALGLWVVFFDQSPAASRLFRLFTVLTGMVVLGAFVFLRQYVQDQTLMGILQQSRQSYDTQMRLQKQLVQKEKLASLSTLVSGAAHEINHPLTAIMTYSEQLWAQERLTEEQKALLRKIVNQAQRTRDLVANLLSFAQQSPGEKVLVDLNVLLSRAWQMLEPHYPGGQIRVSISIAAEFPRVRGNANQLFQVLVEIIENALDALQEAGGGLLEITAQKQGNEAVLQFSDGGPGVREPERVFDPFYTTKPIGKGTGLGLSVAYGVMQDHGGQITCQNKPEGGALFVVRLPAAAEPAAQVAGAAGA</sequence>
<feature type="transmembrane region" description="Helical" evidence="4">
    <location>
        <begin position="227"/>
        <end position="246"/>
    </location>
</feature>
<dbReference type="PROSITE" id="PS50109">
    <property type="entry name" value="HIS_KIN"/>
    <property type="match status" value="1"/>
</dbReference>
<keyword evidence="4" id="KW-0472">Membrane</keyword>
<feature type="transmembrane region" description="Helical" evidence="4">
    <location>
        <begin position="131"/>
        <end position="152"/>
    </location>
</feature>
<evidence type="ECO:0000256" key="2">
    <source>
        <dbReference type="ARBA" id="ARBA00012438"/>
    </source>
</evidence>
<name>A0A2U3LCR7_9BACT</name>
<keyword evidence="4" id="KW-1133">Transmembrane helix</keyword>
<keyword evidence="6" id="KW-0808">Transferase</keyword>
<dbReference type="InterPro" id="IPR004358">
    <property type="entry name" value="Sig_transdc_His_kin-like_C"/>
</dbReference>
<dbReference type="PANTHER" id="PTHR43065">
    <property type="entry name" value="SENSOR HISTIDINE KINASE"/>
    <property type="match status" value="1"/>
</dbReference>
<feature type="domain" description="Histidine kinase" evidence="5">
    <location>
        <begin position="362"/>
        <end position="571"/>
    </location>
</feature>
<protein>
    <recommendedName>
        <fullName evidence="2">histidine kinase</fullName>
        <ecNumber evidence="2">2.7.13.3</ecNumber>
    </recommendedName>
</protein>
<feature type="transmembrane region" description="Helical" evidence="4">
    <location>
        <begin position="7"/>
        <end position="27"/>
    </location>
</feature>
<dbReference type="Pfam" id="PF02518">
    <property type="entry name" value="HATPase_c"/>
    <property type="match status" value="1"/>
</dbReference>
<feature type="transmembrane region" description="Helical" evidence="4">
    <location>
        <begin position="66"/>
        <end position="87"/>
    </location>
</feature>
<dbReference type="Gene3D" id="3.30.565.10">
    <property type="entry name" value="Histidine kinase-like ATPase, C-terminal domain"/>
    <property type="match status" value="1"/>
</dbReference>
<dbReference type="Pfam" id="PF00512">
    <property type="entry name" value="HisKA"/>
    <property type="match status" value="1"/>
</dbReference>
<proteinExistence type="predicted"/>
<dbReference type="PANTHER" id="PTHR43065:SF42">
    <property type="entry name" value="TWO-COMPONENT SENSOR PPRA"/>
    <property type="match status" value="1"/>
</dbReference>
<dbReference type="PRINTS" id="PR00344">
    <property type="entry name" value="BCTRLSENSOR"/>
</dbReference>
<keyword evidence="3" id="KW-0597">Phosphoprotein</keyword>
<comment type="catalytic activity">
    <reaction evidence="1">
        <text>ATP + protein L-histidine = ADP + protein N-phospho-L-histidine.</text>
        <dbReference type="EC" id="2.7.13.3"/>
    </reaction>
</comment>
<dbReference type="EMBL" id="OMOD01000191">
    <property type="protein sequence ID" value="SPF49672.1"/>
    <property type="molecule type" value="Genomic_DNA"/>
</dbReference>
<evidence type="ECO:0000313" key="7">
    <source>
        <dbReference type="Proteomes" id="UP000238701"/>
    </source>
</evidence>
<feature type="transmembrane region" description="Helical" evidence="4">
    <location>
        <begin position="33"/>
        <end position="54"/>
    </location>
</feature>
<evidence type="ECO:0000256" key="3">
    <source>
        <dbReference type="ARBA" id="ARBA00022553"/>
    </source>
</evidence>
<evidence type="ECO:0000256" key="1">
    <source>
        <dbReference type="ARBA" id="ARBA00000085"/>
    </source>
</evidence>
<dbReference type="InterPro" id="IPR003661">
    <property type="entry name" value="HisK_dim/P_dom"/>
</dbReference>
<keyword evidence="6" id="KW-0418">Kinase</keyword>
<evidence type="ECO:0000313" key="6">
    <source>
        <dbReference type="EMBL" id="SPF49672.1"/>
    </source>
</evidence>